<dbReference type="GO" id="GO:0034647">
    <property type="term" value="F:histone H3K4me/H3K4me2/H3K4me3 demethylase activity"/>
    <property type="evidence" value="ECO:0007669"/>
    <property type="project" value="UniProtKB-EC"/>
</dbReference>
<dbReference type="InterPro" id="IPR013637">
    <property type="entry name" value="Lys_sp_deMease-like_dom"/>
</dbReference>
<dbReference type="Pfam" id="PF02373">
    <property type="entry name" value="JmjC"/>
    <property type="match status" value="1"/>
</dbReference>
<feature type="domain" description="PHD-type" evidence="15">
    <location>
        <begin position="352"/>
        <end position="402"/>
    </location>
</feature>
<dbReference type="CDD" id="cd16100">
    <property type="entry name" value="ARID"/>
    <property type="match status" value="1"/>
</dbReference>
<dbReference type="SMART" id="SM01014">
    <property type="entry name" value="ARID"/>
    <property type="match status" value="1"/>
</dbReference>
<feature type="region of interest" description="Disordered" evidence="14">
    <location>
        <begin position="216"/>
        <end position="348"/>
    </location>
</feature>
<dbReference type="Gene3D" id="3.30.40.10">
    <property type="entry name" value="Zinc/RING finger domain, C3HC4 (zinc finger)"/>
    <property type="match status" value="3"/>
</dbReference>
<evidence type="ECO:0000256" key="12">
    <source>
        <dbReference type="ARBA" id="ARBA00048734"/>
    </source>
</evidence>
<evidence type="ECO:0000256" key="9">
    <source>
        <dbReference type="ARBA" id="ARBA00023002"/>
    </source>
</evidence>
<keyword evidence="6" id="KW-0677">Repeat</keyword>
<dbReference type="GO" id="GO:0005634">
    <property type="term" value="C:nucleus"/>
    <property type="evidence" value="ECO:0007669"/>
    <property type="project" value="UniProtKB-SubCell"/>
</dbReference>
<feature type="compositionally biased region" description="Basic and acidic residues" evidence="14">
    <location>
        <begin position="291"/>
        <end position="300"/>
    </location>
</feature>
<keyword evidence="7 13" id="KW-0863">Zinc-finger</keyword>
<feature type="region of interest" description="Disordered" evidence="14">
    <location>
        <begin position="1919"/>
        <end position="2028"/>
    </location>
</feature>
<dbReference type="InterPro" id="IPR036431">
    <property type="entry name" value="ARID_dom_sf"/>
</dbReference>
<evidence type="ECO:0000259" key="16">
    <source>
        <dbReference type="PROSITE" id="PS51011"/>
    </source>
</evidence>
<dbReference type="SMART" id="SM00249">
    <property type="entry name" value="PHD"/>
    <property type="match status" value="3"/>
</dbReference>
<dbReference type="PANTHER" id="PTHR10694:SF133">
    <property type="entry name" value="LYSINE-SPECIFIC DEMETHYLASE JMJ17"/>
    <property type="match status" value="1"/>
</dbReference>
<dbReference type="Pfam" id="PF21323">
    <property type="entry name" value="KDM5_C-hel"/>
    <property type="match status" value="1"/>
</dbReference>
<keyword evidence="5" id="KW-0479">Metal-binding</keyword>
<dbReference type="PANTHER" id="PTHR10694">
    <property type="entry name" value="LYSINE-SPECIFIC DEMETHYLASE"/>
    <property type="match status" value="1"/>
</dbReference>
<feature type="domain" description="JmjN" evidence="17">
    <location>
        <begin position="39"/>
        <end position="80"/>
    </location>
</feature>
<dbReference type="Pfam" id="PF02928">
    <property type="entry name" value="zf-C5HC2"/>
    <property type="match status" value="1"/>
</dbReference>
<keyword evidence="9" id="KW-0560">Oxidoreductase</keyword>
<evidence type="ECO:0000256" key="13">
    <source>
        <dbReference type="PROSITE-ProRule" id="PRU00146"/>
    </source>
</evidence>
<dbReference type="InterPro" id="IPR003347">
    <property type="entry name" value="JmjC_dom"/>
</dbReference>
<dbReference type="PROSITE" id="PS51183">
    <property type="entry name" value="JMJN"/>
    <property type="match status" value="1"/>
</dbReference>
<keyword evidence="20" id="KW-1185">Reference proteome</keyword>
<dbReference type="Pfam" id="PF00628">
    <property type="entry name" value="PHD"/>
    <property type="match status" value="2"/>
</dbReference>
<dbReference type="Pfam" id="PF02375">
    <property type="entry name" value="JmjN"/>
    <property type="match status" value="1"/>
</dbReference>
<keyword evidence="10" id="KW-0408">Iron</keyword>
<dbReference type="InterPro" id="IPR004198">
    <property type="entry name" value="Znf_C5HC2"/>
</dbReference>
<dbReference type="InterPro" id="IPR001965">
    <property type="entry name" value="Znf_PHD"/>
</dbReference>
<comment type="subcellular location">
    <subcellularLocation>
        <location evidence="2">Nucleus</location>
    </subcellularLocation>
</comment>
<evidence type="ECO:0000256" key="1">
    <source>
        <dbReference type="ARBA" id="ARBA00001954"/>
    </source>
</evidence>
<dbReference type="PROSITE" id="PS50016">
    <property type="entry name" value="ZF_PHD_2"/>
    <property type="match status" value="2"/>
</dbReference>
<comment type="cofactor">
    <cofactor evidence="1">
        <name>Fe(2+)</name>
        <dbReference type="ChEBI" id="CHEBI:29033"/>
    </cofactor>
</comment>
<dbReference type="SUPFAM" id="SSF57903">
    <property type="entry name" value="FYVE/PHD zinc finger"/>
    <property type="match status" value="3"/>
</dbReference>
<protein>
    <recommendedName>
        <fullName evidence="4">[histone H3]-trimethyl-L-lysine(4) demethylase</fullName>
        <ecNumber evidence="4">1.14.11.67</ecNumber>
    </recommendedName>
</protein>
<dbReference type="InterPro" id="IPR001606">
    <property type="entry name" value="ARID_dom"/>
</dbReference>
<feature type="compositionally biased region" description="Basic and acidic residues" evidence="14">
    <location>
        <begin position="223"/>
        <end position="232"/>
    </location>
</feature>
<dbReference type="InterPro" id="IPR003349">
    <property type="entry name" value="JmjN"/>
</dbReference>
<sequence>MARGRRKSERAPRQESVDTTDEVKVKAEGGVGAFGLPEAPVFYPTEEEFEHPLRYIAQIRPLAEAYGLCRIVPPSSWNPPLGFDTVKFTFPTKLQAIHQLQERPAAYDADTFKLEYERFLRKQGESMETWPLLDGEELDLCIFYNSVKRHGGFERVTTENKWGEVVRLVESEDAGTSKFNSRGPAARQSREEALRQLYEKHLRTFEIYQAKVGSGKRWRVARKKEQTLDKQASKTTRGRRPLSSGDEDLNEPLVPVKSKGNQEVEAGPVPTDTEGAPVGKRSTRGRSRTKGTGDDDPARDNKRRRSLDLDTGGDGGLSTRGVEGRSPANPALVRKRRKTEKLPGPEVGGRNDQICEQCRSGAHAQSMLLCDRCDRGWHLYCLSPPLSAVPVGNWYCLDCIGSESQSFGFGQGQEYSFDSFRRMADRFKRKWFGGKPSTHTDIERDFWRVVERNTGPVEVLYGSDLDTGKYGSGFPRGSDPVPPWSSAGAWNASANSPWNVNNFPKLEGSVLRLVHDNIPGVMVPWLYIGMLFSSFCWHYEDHCFYSVNYLHCGEPKSWYSVPGHAADAFEKVMKKAFPDLFAAQPDLLFQLVTMLNPTVLRDSGVPVCTTVQEAHNFVITFPRSYHGGFNHGFNCAEAVNFAPTDWLPFGSFGVERYRFYHKAAVLSHDELLCVVAKNDGSCAKSQWVQQELITMIAKERQQREYLWSLGMVKSSRMAPRDCQDSIGAEEDEECIICRYYLHLSSVVCRCRPGKAVCLQHARQLCECNADQQCLQYRFSLAELDDLLSVEDQVSEDPKVGELAAVHSSNKRRLRRGQCGASSSNSPSVKKVKGRFYKHSELAEAWLNQARVAGRGSQRSPVLEDLLSQSEQFLWGGHEMDQVRTMVEHLKVAHKWVQDVAACAAIVDKHSMASSGKAIKVPLSRIQELVAVEPVPWVEPHLFRLKTLLEPACCLQQKIIDALAASPPLEIRALQSLQQEAAHSPFELPELQQLKEVVTSAQAWSERVKKLLPTCGKSLRNRVRTELADLQQLKSLHEEGLKIPAMVSEKDLLDNIVSTTEAWQELASSLLTSATLQELVEALKDSEALPVRLPEVDMIETRIQKARSWIQDAGAVLSLARAPADFADIARLLEDLIESGQKLQIRGMKEMVTLEAELDKVRWMQMSSQRLRDRPTIDLLKTFSSDIERLQIAEGSLVRLIRSTLADALAWEAQADELLQSGGPLIKFVELTSSAENLNVQLSGLEPVEQAVADAHTWLNRAKPFASASHEYDEEKSSSLDISALEVVVADAQKLLVTLDEVSVLAALLTSAQEWVGEARTLKNSVLVSQEKDYQNGFAFRLESGEWKIVTQKASEATSPGGDQETKKRLREELVALDKAVSRGVSFGLKLPEIVELQGLRDVTSWSLQAVKLTECRPTVRELEKHLSYAANLPVKVPQVSLLEKILGDAKSWLQSASALLPGTGVKSSCSEEQLKQLITDAQSLAVSVTSEVAGLEDILVSHRAWKKTVQEALAGASCLTWRDLSELQVAGEANMVENGEEVPLNQEAVNVGSWVLKCYEAIIVQPSRTYDTLEELLLQMKMSVEYGIQELESQERSLKPEPSCICRRAVERSDSNIFSCESCGDRYHAACVGVTSAQTRGQKQTVCPFCSAVVSGVFSFSEDISSKVHLIRRPKLVTLLDLQRSSRSHKCRMREKELLDALVQLVQSWQKKLRTVVEQAMVCRRGEEAVDQAVLVRLLKSMEVMEVESEEINMIRKAVAVNAWRNRSVKLLSSTSKPVLRPVTRAIKEGIALSLSGEDCVLDELRHREASAIQWAAQAKQVVSDHGRMPLPDVLDLLAEGEMLHVSLPKELAALKSRSILYCVCQKPYDEDRAMIECDQCGEWYHFSCINLPEPPEDTDGVRQESEHSRDFICPQCRELSNGRDSEDALGAASSPAPYRNEAQPEELVSCQKPGDGSSGKQFYGLVRGKRSSRSNGRGRGEAPHKWHSPLFQHDKLLWHTQRRRKNSERESDESVGASGRPCRRTAGRHSGFESFVLLMRSR</sequence>
<dbReference type="InterPro" id="IPR019786">
    <property type="entry name" value="Zinc_finger_PHD-type_CS"/>
</dbReference>
<dbReference type="SMART" id="SM00501">
    <property type="entry name" value="BRIGHT"/>
    <property type="match status" value="1"/>
</dbReference>
<evidence type="ECO:0000256" key="10">
    <source>
        <dbReference type="ARBA" id="ARBA00023004"/>
    </source>
</evidence>
<feature type="region of interest" description="Disordered" evidence="14">
    <location>
        <begin position="1"/>
        <end position="23"/>
    </location>
</feature>
<dbReference type="SMART" id="SM00558">
    <property type="entry name" value="JmjC"/>
    <property type="match status" value="1"/>
</dbReference>
<evidence type="ECO:0000313" key="19">
    <source>
        <dbReference type="EMBL" id="KAL3690311.1"/>
    </source>
</evidence>
<evidence type="ECO:0000259" key="17">
    <source>
        <dbReference type="PROSITE" id="PS51183"/>
    </source>
</evidence>
<dbReference type="SMART" id="SM00545">
    <property type="entry name" value="JmjN"/>
    <property type="match status" value="1"/>
</dbReference>
<keyword evidence="11" id="KW-0539">Nucleus</keyword>
<dbReference type="InterPro" id="IPR013083">
    <property type="entry name" value="Znf_RING/FYVE/PHD"/>
</dbReference>
<dbReference type="Gene3D" id="2.60.120.650">
    <property type="entry name" value="Cupin"/>
    <property type="match status" value="2"/>
</dbReference>
<dbReference type="Pfam" id="PF08429">
    <property type="entry name" value="PLU-1"/>
    <property type="match status" value="3"/>
</dbReference>
<keyword evidence="8" id="KW-0862">Zinc</keyword>
<comment type="similarity">
    <text evidence="3">Belongs to the JARID1 histone demethylase family.</text>
</comment>
<dbReference type="GO" id="GO:0008270">
    <property type="term" value="F:zinc ion binding"/>
    <property type="evidence" value="ECO:0007669"/>
    <property type="project" value="UniProtKB-KW"/>
</dbReference>
<evidence type="ECO:0000256" key="2">
    <source>
        <dbReference type="ARBA" id="ARBA00004123"/>
    </source>
</evidence>
<organism evidence="19 20">
    <name type="scientific">Riccia sorocarpa</name>
    <dbReference type="NCBI Taxonomy" id="122646"/>
    <lineage>
        <taxon>Eukaryota</taxon>
        <taxon>Viridiplantae</taxon>
        <taxon>Streptophyta</taxon>
        <taxon>Embryophyta</taxon>
        <taxon>Marchantiophyta</taxon>
        <taxon>Marchantiopsida</taxon>
        <taxon>Marchantiidae</taxon>
        <taxon>Marchantiales</taxon>
        <taxon>Ricciaceae</taxon>
        <taxon>Riccia</taxon>
    </lineage>
</organism>
<dbReference type="InterPro" id="IPR011011">
    <property type="entry name" value="Znf_FYVE_PHD"/>
</dbReference>
<evidence type="ECO:0000256" key="5">
    <source>
        <dbReference type="ARBA" id="ARBA00022723"/>
    </source>
</evidence>
<feature type="compositionally biased region" description="Basic and acidic residues" evidence="14">
    <location>
        <begin position="9"/>
        <end position="23"/>
    </location>
</feature>
<evidence type="ECO:0000259" key="15">
    <source>
        <dbReference type="PROSITE" id="PS50016"/>
    </source>
</evidence>
<dbReference type="InterPro" id="IPR048615">
    <property type="entry name" value="KDM5_C-hel"/>
</dbReference>
<evidence type="ECO:0000256" key="4">
    <source>
        <dbReference type="ARBA" id="ARBA00012902"/>
    </source>
</evidence>
<evidence type="ECO:0000256" key="8">
    <source>
        <dbReference type="ARBA" id="ARBA00022833"/>
    </source>
</evidence>
<feature type="domain" description="ARID" evidence="16">
    <location>
        <begin position="106"/>
        <end position="210"/>
    </location>
</feature>
<name>A0ABD3HJP1_9MARC</name>
<evidence type="ECO:0000256" key="11">
    <source>
        <dbReference type="ARBA" id="ARBA00023242"/>
    </source>
</evidence>
<dbReference type="PROSITE" id="PS51184">
    <property type="entry name" value="JMJC"/>
    <property type="match status" value="1"/>
</dbReference>
<accession>A0ABD3HJP1</accession>
<evidence type="ECO:0000259" key="18">
    <source>
        <dbReference type="PROSITE" id="PS51184"/>
    </source>
</evidence>
<reference evidence="19 20" key="1">
    <citation type="submission" date="2024-09" db="EMBL/GenBank/DDBJ databases">
        <title>Chromosome-scale assembly of Riccia sorocarpa.</title>
        <authorList>
            <person name="Paukszto L."/>
        </authorList>
    </citation>
    <scope>NUCLEOTIDE SEQUENCE [LARGE SCALE GENOMIC DNA]</scope>
    <source>
        <strain evidence="19">LP-2024</strain>
        <tissue evidence="19">Aerial parts of the thallus</tissue>
    </source>
</reference>
<evidence type="ECO:0000256" key="14">
    <source>
        <dbReference type="SAM" id="MobiDB-lite"/>
    </source>
</evidence>
<dbReference type="Proteomes" id="UP001633002">
    <property type="component" value="Unassembled WGS sequence"/>
</dbReference>
<comment type="caution">
    <text evidence="19">The sequence shown here is derived from an EMBL/GenBank/DDBJ whole genome shotgun (WGS) entry which is preliminary data.</text>
</comment>
<dbReference type="SUPFAM" id="SSF46774">
    <property type="entry name" value="ARID-like"/>
    <property type="match status" value="1"/>
</dbReference>
<evidence type="ECO:0000256" key="3">
    <source>
        <dbReference type="ARBA" id="ARBA00006801"/>
    </source>
</evidence>
<evidence type="ECO:0000256" key="7">
    <source>
        <dbReference type="ARBA" id="ARBA00022771"/>
    </source>
</evidence>
<evidence type="ECO:0000256" key="6">
    <source>
        <dbReference type="ARBA" id="ARBA00022737"/>
    </source>
</evidence>
<dbReference type="PROSITE" id="PS01359">
    <property type="entry name" value="ZF_PHD_1"/>
    <property type="match status" value="2"/>
</dbReference>
<dbReference type="Pfam" id="PF01388">
    <property type="entry name" value="ARID"/>
    <property type="match status" value="1"/>
</dbReference>
<gene>
    <name evidence="19" type="ORF">R1sor_016620</name>
</gene>
<dbReference type="SUPFAM" id="SSF51197">
    <property type="entry name" value="Clavaminate synthase-like"/>
    <property type="match status" value="1"/>
</dbReference>
<dbReference type="PROSITE" id="PS51011">
    <property type="entry name" value="ARID"/>
    <property type="match status" value="1"/>
</dbReference>
<dbReference type="CDD" id="cd15543">
    <property type="entry name" value="PHD_RSF1"/>
    <property type="match status" value="1"/>
</dbReference>
<feature type="domain" description="PHD-type" evidence="15">
    <location>
        <begin position="1860"/>
        <end position="1920"/>
    </location>
</feature>
<proteinExistence type="inferred from homology"/>
<evidence type="ECO:0000313" key="20">
    <source>
        <dbReference type="Proteomes" id="UP001633002"/>
    </source>
</evidence>
<feature type="domain" description="JmjC" evidence="18">
    <location>
        <begin position="492"/>
        <end position="658"/>
    </location>
</feature>
<dbReference type="InterPro" id="IPR019787">
    <property type="entry name" value="Znf_PHD-finger"/>
</dbReference>
<comment type="catalytic activity">
    <reaction evidence="12">
        <text>N(6),N(6),N(6)-trimethyl-L-lysyl(4)-[histone H3] + 3 2-oxoglutarate + 3 O2 = L-lysyl(4)-[histone H3] + 3 formaldehyde + 3 succinate + 3 CO2</text>
        <dbReference type="Rhea" id="RHEA:60208"/>
        <dbReference type="Rhea" id="RHEA-COMP:15537"/>
        <dbReference type="Rhea" id="RHEA-COMP:15547"/>
        <dbReference type="ChEBI" id="CHEBI:15379"/>
        <dbReference type="ChEBI" id="CHEBI:16526"/>
        <dbReference type="ChEBI" id="CHEBI:16810"/>
        <dbReference type="ChEBI" id="CHEBI:16842"/>
        <dbReference type="ChEBI" id="CHEBI:29969"/>
        <dbReference type="ChEBI" id="CHEBI:30031"/>
        <dbReference type="ChEBI" id="CHEBI:61961"/>
        <dbReference type="EC" id="1.14.11.67"/>
    </reaction>
</comment>
<dbReference type="EC" id="1.14.11.67" evidence="4"/>
<dbReference type="EMBL" id="JBJQOH010000004">
    <property type="protein sequence ID" value="KAL3690311.1"/>
    <property type="molecule type" value="Genomic_DNA"/>
</dbReference>